<dbReference type="GO" id="GO:0008483">
    <property type="term" value="F:transaminase activity"/>
    <property type="evidence" value="ECO:0007669"/>
    <property type="project" value="UniProtKB-KW"/>
</dbReference>
<gene>
    <name evidence="2" type="ORF">DNH61_17965</name>
</gene>
<organism evidence="2 3">
    <name type="scientific">Paenibacillus sambharensis</name>
    <dbReference type="NCBI Taxonomy" id="1803190"/>
    <lineage>
        <taxon>Bacteria</taxon>
        <taxon>Bacillati</taxon>
        <taxon>Bacillota</taxon>
        <taxon>Bacilli</taxon>
        <taxon>Bacillales</taxon>
        <taxon>Paenibacillaceae</taxon>
        <taxon>Paenibacillus</taxon>
    </lineage>
</organism>
<dbReference type="EMBL" id="QKRB01000053">
    <property type="protein sequence ID" value="PZD94297.1"/>
    <property type="molecule type" value="Genomic_DNA"/>
</dbReference>
<keyword evidence="2" id="KW-0808">Transferase</keyword>
<dbReference type="Gene3D" id="3.40.640.10">
    <property type="entry name" value="Type I PLP-dependent aspartate aminotransferase-like (Major domain)"/>
    <property type="match status" value="1"/>
</dbReference>
<proteinExistence type="predicted"/>
<dbReference type="InterPro" id="IPR051446">
    <property type="entry name" value="HTH_trans_reg/aminotransferase"/>
</dbReference>
<name>A0A2W1LS72_9BACL</name>
<comment type="caution">
    <text evidence="2">The sequence shown here is derived from an EMBL/GenBank/DDBJ whole genome shotgun (WGS) entry which is preliminary data.</text>
</comment>
<keyword evidence="2" id="KW-0032">Aminotransferase</keyword>
<reference evidence="2 3" key="1">
    <citation type="submission" date="2018-06" db="EMBL/GenBank/DDBJ databases">
        <title>Paenibacillus imtechensis sp. nov.</title>
        <authorList>
            <person name="Pinnaka A.K."/>
            <person name="Singh H."/>
            <person name="Kaur M."/>
        </authorList>
    </citation>
    <scope>NUCLEOTIDE SEQUENCE [LARGE SCALE GENOMIC DNA]</scope>
    <source>
        <strain evidence="2 3">SMB1</strain>
    </source>
</reference>
<dbReference type="Pfam" id="PF00155">
    <property type="entry name" value="Aminotran_1_2"/>
    <property type="match status" value="1"/>
</dbReference>
<dbReference type="CDD" id="cd00609">
    <property type="entry name" value="AAT_like"/>
    <property type="match status" value="1"/>
</dbReference>
<dbReference type="Proteomes" id="UP000249522">
    <property type="component" value="Unassembled WGS sequence"/>
</dbReference>
<dbReference type="RefSeq" id="WP_111148066.1">
    <property type="nucleotide sequence ID" value="NZ_QKRB01000053.1"/>
</dbReference>
<evidence type="ECO:0000313" key="3">
    <source>
        <dbReference type="Proteomes" id="UP000249522"/>
    </source>
</evidence>
<protein>
    <submittedName>
        <fullName evidence="2">PLP-dependent aminotransferase family protein</fullName>
    </submittedName>
</protein>
<evidence type="ECO:0000259" key="1">
    <source>
        <dbReference type="Pfam" id="PF00155"/>
    </source>
</evidence>
<dbReference type="Gene3D" id="3.90.1150.10">
    <property type="entry name" value="Aspartate Aminotransferase, domain 1"/>
    <property type="match status" value="1"/>
</dbReference>
<dbReference type="GO" id="GO:0030170">
    <property type="term" value="F:pyridoxal phosphate binding"/>
    <property type="evidence" value="ECO:0007669"/>
    <property type="project" value="InterPro"/>
</dbReference>
<accession>A0A2W1LS72</accession>
<dbReference type="AlphaFoldDB" id="A0A2W1LS72"/>
<dbReference type="InterPro" id="IPR004839">
    <property type="entry name" value="Aminotransferase_I/II_large"/>
</dbReference>
<keyword evidence="3" id="KW-1185">Reference proteome</keyword>
<dbReference type="OrthoDB" id="9802601at2"/>
<sequence length="396" mass="43538">MKYRYSARLQESDYSQGMLQGWCGGEGLLPLAGELPATEDWLPPQVISQAAKQVLASESFMAGDMEGQGYRPLREQLCIPLAAAGIDAAPEQLLVMPGPRAALELCMKVLTDPGETVLVERPASAEALQVIRMNNLRAADVACDEEGMLLDAAEQLLKTRKPRLVYVMPDFGSPSSRIWSLERRRGLVELCRRYEVPIIEDGSYRDLLGDSGTSYPALHALAEDKDQVLYTGTYARTWLPGIGAAWIAASPELITVMASVTGEEEQRGHMLHQLLLHQLLMNDVLERHSRERAERFRSRMQLAEQLLRTNGSPGLAWHSRDGGLFMWLELPEGLDGEALQRAALMKGAAIAPGARFYAESPVRSRARLTVAGVNEQQLAAGIEGLVEAVSEFTARS</sequence>
<evidence type="ECO:0000313" key="2">
    <source>
        <dbReference type="EMBL" id="PZD94297.1"/>
    </source>
</evidence>
<feature type="domain" description="Aminotransferase class I/classII large" evidence="1">
    <location>
        <begin position="43"/>
        <end position="383"/>
    </location>
</feature>
<dbReference type="InterPro" id="IPR015422">
    <property type="entry name" value="PyrdxlP-dep_Trfase_small"/>
</dbReference>
<dbReference type="InterPro" id="IPR015421">
    <property type="entry name" value="PyrdxlP-dep_Trfase_major"/>
</dbReference>
<dbReference type="SUPFAM" id="SSF53383">
    <property type="entry name" value="PLP-dependent transferases"/>
    <property type="match status" value="1"/>
</dbReference>
<dbReference type="InterPro" id="IPR015424">
    <property type="entry name" value="PyrdxlP-dep_Trfase"/>
</dbReference>
<dbReference type="PANTHER" id="PTHR46577:SF2">
    <property type="entry name" value="TRANSCRIPTIONAL REGULATORY PROTEIN"/>
    <property type="match status" value="1"/>
</dbReference>
<dbReference type="PANTHER" id="PTHR46577">
    <property type="entry name" value="HTH-TYPE TRANSCRIPTIONAL REGULATORY PROTEIN GABR"/>
    <property type="match status" value="1"/>
</dbReference>